<dbReference type="OMA" id="FWMREIE"/>
<sequence length="305" mass="35678">MCDSFIADEVRRLELEEQLQSFHNSFKSYKQEENDGSIHSNLDGDLELDLLQHMKKRREYPAGRFLKKELEYIAETYCNNYETFYHSTVNGGKDKDAIARKKALLTEMAEHISTLGEEHRTPEQVEQKIRDELKRVKKYMAAKSQAGLANNRREIILSSPQRMIAEVIERTTVEPIKPKSSEQNGVEEAVAVDTSYIDVPTASSSMEVSPPLFNRQIASPLHVRRKKRRLLSQRELPSIQPDDCRNDFELLKEKRRILDEDMKYARAKLEAVTAERDYWMAKIDVLDLERQFWMREIERTLNGRL</sequence>
<reference evidence="1 2" key="2">
    <citation type="submission" date="2018-11" db="EMBL/GenBank/DDBJ databases">
        <authorList>
            <consortium name="Pathogen Informatics"/>
        </authorList>
    </citation>
    <scope>NUCLEOTIDE SEQUENCE [LARGE SCALE GENOMIC DNA]</scope>
    <source>
        <strain evidence="1 2">MHpl1</strain>
    </source>
</reference>
<dbReference type="AlphaFoldDB" id="A0A0N4WW36"/>
<proteinExistence type="predicted"/>
<evidence type="ECO:0000313" key="3">
    <source>
        <dbReference type="WBParaSite" id="HPLM_0001594001-mRNA-1"/>
    </source>
</evidence>
<dbReference type="OrthoDB" id="5784917at2759"/>
<dbReference type="Proteomes" id="UP000268014">
    <property type="component" value="Unassembled WGS sequence"/>
</dbReference>
<dbReference type="EMBL" id="UZAF01019194">
    <property type="protein sequence ID" value="VDO58315.1"/>
    <property type="molecule type" value="Genomic_DNA"/>
</dbReference>
<keyword evidence="2" id="KW-1185">Reference proteome</keyword>
<name>A0A0N4WW36_HAEPC</name>
<evidence type="ECO:0000313" key="1">
    <source>
        <dbReference type="EMBL" id="VDO58315.1"/>
    </source>
</evidence>
<protein>
    <submittedName>
        <fullName evidence="1 3">Uncharacterized protein</fullName>
    </submittedName>
</protein>
<dbReference type="WBParaSite" id="HPLM_0001594001-mRNA-1">
    <property type="protein sequence ID" value="HPLM_0001594001-mRNA-1"/>
    <property type="gene ID" value="HPLM_0001594001"/>
</dbReference>
<organism evidence="3">
    <name type="scientific">Haemonchus placei</name>
    <name type="common">Barber's pole worm</name>
    <dbReference type="NCBI Taxonomy" id="6290"/>
    <lineage>
        <taxon>Eukaryota</taxon>
        <taxon>Metazoa</taxon>
        <taxon>Ecdysozoa</taxon>
        <taxon>Nematoda</taxon>
        <taxon>Chromadorea</taxon>
        <taxon>Rhabditida</taxon>
        <taxon>Rhabditina</taxon>
        <taxon>Rhabditomorpha</taxon>
        <taxon>Strongyloidea</taxon>
        <taxon>Trichostrongylidae</taxon>
        <taxon>Haemonchus</taxon>
    </lineage>
</organism>
<gene>
    <name evidence="1" type="ORF">HPLM_LOCUS15932</name>
</gene>
<reference evidence="3" key="1">
    <citation type="submission" date="2017-02" db="UniProtKB">
        <authorList>
            <consortium name="WormBaseParasite"/>
        </authorList>
    </citation>
    <scope>IDENTIFICATION</scope>
</reference>
<accession>A0A0N4WW36</accession>
<evidence type="ECO:0000313" key="2">
    <source>
        <dbReference type="Proteomes" id="UP000268014"/>
    </source>
</evidence>